<accession>A0A6J6WRH5</accession>
<dbReference type="InterPro" id="IPR012675">
    <property type="entry name" value="Beta-grasp_dom_sf"/>
</dbReference>
<dbReference type="CDD" id="cd00565">
    <property type="entry name" value="Ubl_ThiS"/>
    <property type="match status" value="1"/>
</dbReference>
<protein>
    <submittedName>
        <fullName evidence="1">Unannotated protein</fullName>
    </submittedName>
</protein>
<dbReference type="Gene3D" id="3.10.20.30">
    <property type="match status" value="1"/>
</dbReference>
<dbReference type="PANTHER" id="PTHR34472">
    <property type="entry name" value="SULFUR CARRIER PROTEIN THIS"/>
    <property type="match status" value="1"/>
</dbReference>
<dbReference type="SUPFAM" id="SSF54285">
    <property type="entry name" value="MoaD/ThiS"/>
    <property type="match status" value="1"/>
</dbReference>
<dbReference type="PANTHER" id="PTHR34472:SF1">
    <property type="entry name" value="SULFUR CARRIER PROTEIN THIS"/>
    <property type="match status" value="1"/>
</dbReference>
<organism evidence="1">
    <name type="scientific">freshwater metagenome</name>
    <dbReference type="NCBI Taxonomy" id="449393"/>
    <lineage>
        <taxon>unclassified sequences</taxon>
        <taxon>metagenomes</taxon>
        <taxon>ecological metagenomes</taxon>
    </lineage>
</organism>
<sequence length="66" mass="6829">MIEIALNGAWVSSSAMNVAEFVRERSLPQAGVAVAVNGSVIPKSEWVSTALRSSDRIEIVTAAAGG</sequence>
<dbReference type="InterPro" id="IPR010035">
    <property type="entry name" value="Thi_S"/>
</dbReference>
<dbReference type="NCBIfam" id="TIGR01683">
    <property type="entry name" value="thiS"/>
    <property type="match status" value="1"/>
</dbReference>
<dbReference type="InterPro" id="IPR003749">
    <property type="entry name" value="ThiS/MoaD-like"/>
</dbReference>
<dbReference type="InterPro" id="IPR016155">
    <property type="entry name" value="Mopterin_synth/thiamin_S_b"/>
</dbReference>
<dbReference type="EMBL" id="CAFAAB010000101">
    <property type="protein sequence ID" value="CAB4787462.1"/>
    <property type="molecule type" value="Genomic_DNA"/>
</dbReference>
<gene>
    <name evidence="1" type="ORF">UFOPK2958_00917</name>
</gene>
<proteinExistence type="predicted"/>
<reference evidence="1" key="1">
    <citation type="submission" date="2020-05" db="EMBL/GenBank/DDBJ databases">
        <authorList>
            <person name="Chiriac C."/>
            <person name="Salcher M."/>
            <person name="Ghai R."/>
            <person name="Kavagutti S V."/>
        </authorList>
    </citation>
    <scope>NUCLEOTIDE SEQUENCE</scope>
</reference>
<dbReference type="AlphaFoldDB" id="A0A6J6WRH5"/>
<name>A0A6J6WRH5_9ZZZZ</name>
<evidence type="ECO:0000313" key="1">
    <source>
        <dbReference type="EMBL" id="CAB4787462.1"/>
    </source>
</evidence>
<dbReference type="Pfam" id="PF02597">
    <property type="entry name" value="ThiS"/>
    <property type="match status" value="1"/>
</dbReference>